<keyword evidence="5" id="KW-0442">Lipid degradation</keyword>
<keyword evidence="6" id="KW-0443">Lipid metabolism</keyword>
<dbReference type="InterPro" id="IPR025202">
    <property type="entry name" value="PLD-like_dom"/>
</dbReference>
<evidence type="ECO:0000256" key="6">
    <source>
        <dbReference type="ARBA" id="ARBA00023098"/>
    </source>
</evidence>
<proteinExistence type="inferred from homology"/>
<dbReference type="PANTHER" id="PTHR43856:SF1">
    <property type="entry name" value="MITOCHONDRIAL CARDIOLIPIN HYDROLASE"/>
    <property type="match status" value="1"/>
</dbReference>
<feature type="coiled-coil region" evidence="7">
    <location>
        <begin position="244"/>
        <end position="271"/>
    </location>
</feature>
<feature type="domain" description="Phospholipase D-like" evidence="9">
    <location>
        <begin position="24"/>
        <end position="141"/>
    </location>
</feature>
<evidence type="ECO:0000256" key="2">
    <source>
        <dbReference type="ARBA" id="ARBA00008664"/>
    </source>
</evidence>
<dbReference type="SUPFAM" id="SSF56024">
    <property type="entry name" value="Phospholipase D/nuclease"/>
    <property type="match status" value="1"/>
</dbReference>
<reference evidence="11" key="1">
    <citation type="journal article" date="2019" name="Int. J. Syst. Evol. Microbiol.">
        <title>The Global Catalogue of Microorganisms (GCM) 10K type strain sequencing project: providing services to taxonomists for standard genome sequencing and annotation.</title>
        <authorList>
            <consortium name="The Broad Institute Genomics Platform"/>
            <consortium name="The Broad Institute Genome Sequencing Center for Infectious Disease"/>
            <person name="Wu L."/>
            <person name="Ma J."/>
        </authorList>
    </citation>
    <scope>NUCLEOTIDE SEQUENCE [LARGE SCALE GENOMIC DNA]</scope>
    <source>
        <strain evidence="11">KCTC 22814</strain>
    </source>
</reference>
<gene>
    <name evidence="10" type="ORF">ACFS7Y_21230</name>
</gene>
<accession>A0ABW6BPR0</accession>
<dbReference type="Gene3D" id="3.30.870.10">
    <property type="entry name" value="Endonuclease Chain A"/>
    <property type="match status" value="1"/>
</dbReference>
<evidence type="ECO:0000313" key="10">
    <source>
        <dbReference type="EMBL" id="MFD2969926.1"/>
    </source>
</evidence>
<feature type="transmembrane region" description="Helical" evidence="8">
    <location>
        <begin position="462"/>
        <end position="481"/>
    </location>
</feature>
<keyword evidence="8" id="KW-1133">Transmembrane helix</keyword>
<dbReference type="PANTHER" id="PTHR43856">
    <property type="entry name" value="CARDIOLIPIN HYDROLASE"/>
    <property type="match status" value="1"/>
</dbReference>
<keyword evidence="4" id="KW-0378">Hydrolase</keyword>
<protein>
    <recommendedName>
        <fullName evidence="3">phospholipase D</fullName>
        <ecNumber evidence="3">3.1.4.4</ecNumber>
    </recommendedName>
</protein>
<evidence type="ECO:0000256" key="3">
    <source>
        <dbReference type="ARBA" id="ARBA00012027"/>
    </source>
</evidence>
<evidence type="ECO:0000313" key="11">
    <source>
        <dbReference type="Proteomes" id="UP001597525"/>
    </source>
</evidence>
<evidence type="ECO:0000259" key="9">
    <source>
        <dbReference type="Pfam" id="PF13091"/>
    </source>
</evidence>
<feature type="transmembrane region" description="Helical" evidence="8">
    <location>
        <begin position="420"/>
        <end position="440"/>
    </location>
</feature>
<dbReference type="EC" id="3.1.4.4" evidence="3"/>
<evidence type="ECO:0000256" key="7">
    <source>
        <dbReference type="SAM" id="Coils"/>
    </source>
</evidence>
<comment type="caution">
    <text evidence="10">The sequence shown here is derived from an EMBL/GenBank/DDBJ whole genome shotgun (WGS) entry which is preliminary data.</text>
</comment>
<keyword evidence="11" id="KW-1185">Reference proteome</keyword>
<feature type="transmembrane region" description="Helical" evidence="8">
    <location>
        <begin position="357"/>
        <end position="381"/>
    </location>
</feature>
<dbReference type="Proteomes" id="UP001597525">
    <property type="component" value="Unassembled WGS sequence"/>
</dbReference>
<evidence type="ECO:0000256" key="5">
    <source>
        <dbReference type="ARBA" id="ARBA00022963"/>
    </source>
</evidence>
<keyword evidence="8" id="KW-0812">Transmembrane</keyword>
<organism evidence="10 11">
    <name type="scientific">Sphingobacterium bambusae</name>
    <dbReference type="NCBI Taxonomy" id="662858"/>
    <lineage>
        <taxon>Bacteria</taxon>
        <taxon>Pseudomonadati</taxon>
        <taxon>Bacteroidota</taxon>
        <taxon>Sphingobacteriia</taxon>
        <taxon>Sphingobacteriales</taxon>
        <taxon>Sphingobacteriaceae</taxon>
        <taxon>Sphingobacterium</taxon>
    </lineage>
</organism>
<dbReference type="EMBL" id="JBHUPB010000015">
    <property type="protein sequence ID" value="MFD2969926.1"/>
    <property type="molecule type" value="Genomic_DNA"/>
</dbReference>
<evidence type="ECO:0000256" key="8">
    <source>
        <dbReference type="SAM" id="Phobius"/>
    </source>
</evidence>
<keyword evidence="7" id="KW-0175">Coiled coil</keyword>
<dbReference type="InterPro" id="IPR051406">
    <property type="entry name" value="PLD_domain"/>
</dbReference>
<name>A0ABW6BPR0_9SPHI</name>
<evidence type="ECO:0000256" key="4">
    <source>
        <dbReference type="ARBA" id="ARBA00022801"/>
    </source>
</evidence>
<evidence type="ECO:0000256" key="1">
    <source>
        <dbReference type="ARBA" id="ARBA00000798"/>
    </source>
</evidence>
<keyword evidence="8" id="KW-0472">Membrane</keyword>
<comment type="similarity">
    <text evidence="2">Belongs to the phospholipase D family.</text>
</comment>
<comment type="catalytic activity">
    <reaction evidence="1">
        <text>a 1,2-diacyl-sn-glycero-3-phosphocholine + H2O = a 1,2-diacyl-sn-glycero-3-phosphate + choline + H(+)</text>
        <dbReference type="Rhea" id="RHEA:14445"/>
        <dbReference type="ChEBI" id="CHEBI:15354"/>
        <dbReference type="ChEBI" id="CHEBI:15377"/>
        <dbReference type="ChEBI" id="CHEBI:15378"/>
        <dbReference type="ChEBI" id="CHEBI:57643"/>
        <dbReference type="ChEBI" id="CHEBI:58608"/>
        <dbReference type="EC" id="3.1.4.4"/>
    </reaction>
</comment>
<dbReference type="RefSeq" id="WP_320183412.1">
    <property type="nucleotide sequence ID" value="NZ_CP138332.1"/>
</dbReference>
<feature type="transmembrane region" description="Helical" evidence="8">
    <location>
        <begin position="512"/>
        <end position="530"/>
    </location>
</feature>
<dbReference type="Pfam" id="PF13091">
    <property type="entry name" value="PLDc_2"/>
    <property type="match status" value="1"/>
</dbReference>
<sequence>MDTTNLVQDTLSDSRSIFERIRLELLQAKQEILVAMAWFTDDDLFAILEDRLRQNVKISLIISEQVDNEKLDFNALRRKGAEVIKVKNVGWGMMNQKFCVIDRKIAITGSYNWTINAKNNNHETVVVTNFPKTVEELVHTFLGIKDRAERLLNGETLEDISTPDHEALLATKETTSIVMQTPIRQTTTSFYEQSLKAYSDVLDHIIASEVGSFDKELLKASGFNWAMENNGDHQILPQAMDSLYSNFINEIEVVEEKKNRLLAQIEEQRKISVASVELKTANEISNLKENGLLEAAHADEEILQLSAEIADRQHELQSNRETKIPFFNDKIALLQDKIKTLQLAFVMPPVNWPATAVLGFMTLLLVLYIFVFYSSVAYIFIFSKEDIKTMLLSGAPIIEAPEVFNPHAISKIWDKGSGGILFLFLFVAIPLALGMYKVFFKGTAQNVDRKEDEKQNTTIGQFFIRNLGIILIIVVDIFIAYKVAVNINAIELITGDTDKEMDILDLLGNSNFWLVFALGALGVYLFSVFFEKFFILLDSRTTTHHQEKVKYEVSTFEKAIEEHLHTINELKLLCDATESAIVKLTESKEERIRQRQQAPINRNDKINGFQQQLLSYKERIGNIGSMYRSQIENDKLPISKAELENRVNIYMEGWSKFLYQDYAILRAETKTREAIHACESWLSQRSVAADLQGSISENLISLQN</sequence>